<organism evidence="1 2">
    <name type="scientific">Sphaerodactylus townsendi</name>
    <dbReference type="NCBI Taxonomy" id="933632"/>
    <lineage>
        <taxon>Eukaryota</taxon>
        <taxon>Metazoa</taxon>
        <taxon>Chordata</taxon>
        <taxon>Craniata</taxon>
        <taxon>Vertebrata</taxon>
        <taxon>Euteleostomi</taxon>
        <taxon>Lepidosauria</taxon>
        <taxon>Squamata</taxon>
        <taxon>Bifurcata</taxon>
        <taxon>Gekkota</taxon>
        <taxon>Sphaerodactylidae</taxon>
        <taxon>Sphaerodactylus</taxon>
    </lineage>
</organism>
<evidence type="ECO:0000313" key="2">
    <source>
        <dbReference type="Proteomes" id="UP000827872"/>
    </source>
</evidence>
<protein>
    <submittedName>
        <fullName evidence="1">Uncharacterized protein</fullName>
    </submittedName>
</protein>
<gene>
    <name evidence="1" type="ORF">K3G42_029096</name>
</gene>
<dbReference type="EMBL" id="CM037616">
    <property type="protein sequence ID" value="KAH7993082.1"/>
    <property type="molecule type" value="Genomic_DNA"/>
</dbReference>
<accession>A0ACB8EKQ4</accession>
<dbReference type="Proteomes" id="UP000827872">
    <property type="component" value="Linkage Group LG03"/>
</dbReference>
<sequence>MMPQDSLTLPEMGGGAEEWGRSGAGPARAGEKPDAAGPEASPTAEGRGRTGTVVATLIRGCYADCYSPCSVPALLPLRRWRRLGCGPQCSSHGPPPCSCRHLQLPGRLLPGSCKVGSRLALFFGPTMSQDSVTLPEMGGGPKNGADLEPALQEPGRSRTQRDLKPAQQLKWCLVFFLSILFVCLLDEGEVFIWDVKSRRCLNRFTDEGCLRGTSIAVSKNGQYVACGSSSGVVNVYAQDDCLRKTTPKPLKAVMNLVTAATSLSFNPTSEILAIASQKIDDAVKLVHIPSLTVFSNFPWSGRKVIYLAESMDFSPRSGFFSIANNKGKALLYRLQHYSDF</sequence>
<reference evidence="1" key="1">
    <citation type="submission" date="2021-08" db="EMBL/GenBank/DDBJ databases">
        <title>The first chromosome-level gecko genome reveals the dynamic sex chromosomes of Neotropical dwarf geckos (Sphaerodactylidae: Sphaerodactylus).</title>
        <authorList>
            <person name="Pinto B.J."/>
            <person name="Keating S.E."/>
            <person name="Gamble T."/>
        </authorList>
    </citation>
    <scope>NUCLEOTIDE SEQUENCE</scope>
    <source>
        <strain evidence="1">TG3544</strain>
    </source>
</reference>
<comment type="caution">
    <text evidence="1">The sequence shown here is derived from an EMBL/GenBank/DDBJ whole genome shotgun (WGS) entry which is preliminary data.</text>
</comment>
<proteinExistence type="predicted"/>
<keyword evidence="2" id="KW-1185">Reference proteome</keyword>
<name>A0ACB8EKQ4_9SAUR</name>
<evidence type="ECO:0000313" key="1">
    <source>
        <dbReference type="EMBL" id="KAH7993082.1"/>
    </source>
</evidence>